<evidence type="ECO:0000256" key="6">
    <source>
        <dbReference type="ARBA" id="ARBA00023136"/>
    </source>
</evidence>
<feature type="transmembrane region" description="Helical" evidence="9">
    <location>
        <begin position="127"/>
        <end position="145"/>
    </location>
</feature>
<dbReference type="InterPro" id="IPR005829">
    <property type="entry name" value="Sugar_transporter_CS"/>
</dbReference>
<dbReference type="FunFam" id="1.20.1250.20:FF:000078">
    <property type="entry name" value="MFS maltose transporter, putative"/>
    <property type="match status" value="1"/>
</dbReference>
<evidence type="ECO:0000256" key="7">
    <source>
        <dbReference type="RuleBase" id="RU003346"/>
    </source>
</evidence>
<dbReference type="PANTHER" id="PTHR48022">
    <property type="entry name" value="PLASTIDIC GLUCOSE TRANSPORTER 4"/>
    <property type="match status" value="1"/>
</dbReference>
<feature type="transmembrane region" description="Helical" evidence="9">
    <location>
        <begin position="47"/>
        <end position="74"/>
    </location>
</feature>
<dbReference type="Pfam" id="PF00083">
    <property type="entry name" value="Sugar_tr"/>
    <property type="match status" value="1"/>
</dbReference>
<feature type="transmembrane region" description="Helical" evidence="9">
    <location>
        <begin position="343"/>
        <end position="363"/>
    </location>
</feature>
<dbReference type="GO" id="GO:0016020">
    <property type="term" value="C:membrane"/>
    <property type="evidence" value="ECO:0007669"/>
    <property type="project" value="UniProtKB-SubCell"/>
</dbReference>
<dbReference type="GO" id="GO:0005351">
    <property type="term" value="F:carbohydrate:proton symporter activity"/>
    <property type="evidence" value="ECO:0007669"/>
    <property type="project" value="TreeGrafter"/>
</dbReference>
<comment type="subcellular location">
    <subcellularLocation>
        <location evidence="1">Membrane</location>
        <topology evidence="1">Multi-pass membrane protein</topology>
    </subcellularLocation>
</comment>
<dbReference type="PROSITE" id="PS00217">
    <property type="entry name" value="SUGAR_TRANSPORT_2"/>
    <property type="match status" value="1"/>
</dbReference>
<dbReference type="PANTHER" id="PTHR48022:SF41">
    <property type="entry name" value="MAJOR FACILITATOR SUPERFAMILY (MFS) PROFILE DOMAIN-CONTAINING PROTEIN"/>
    <property type="match status" value="1"/>
</dbReference>
<reference evidence="11" key="1">
    <citation type="journal article" date="2020" name="BMC Genomics">
        <title>Correction to: Identification and distribution of gene clusters required for synthesis of sphingolipid metabolism inhibitors in diverse species of the filamentous fungus Fusarium.</title>
        <authorList>
            <person name="Kim H.S."/>
            <person name="Lohmar J.M."/>
            <person name="Busman M."/>
            <person name="Brown D.W."/>
            <person name="Naumann T.A."/>
            <person name="Divon H.H."/>
            <person name="Lysoe E."/>
            <person name="Uhlig S."/>
            <person name="Proctor R.H."/>
        </authorList>
    </citation>
    <scope>NUCLEOTIDE SEQUENCE</scope>
    <source>
        <strain evidence="11">NRRL 22465</strain>
    </source>
</reference>
<evidence type="ECO:0000256" key="2">
    <source>
        <dbReference type="ARBA" id="ARBA00010992"/>
    </source>
</evidence>
<keyword evidence="6 9" id="KW-0472">Membrane</keyword>
<reference evidence="11" key="2">
    <citation type="submission" date="2020-05" db="EMBL/GenBank/DDBJ databases">
        <authorList>
            <person name="Kim H.-S."/>
            <person name="Proctor R.H."/>
            <person name="Brown D.W."/>
        </authorList>
    </citation>
    <scope>NUCLEOTIDE SEQUENCE</scope>
    <source>
        <strain evidence="11">NRRL 22465</strain>
    </source>
</reference>
<evidence type="ECO:0000256" key="1">
    <source>
        <dbReference type="ARBA" id="ARBA00004141"/>
    </source>
</evidence>
<gene>
    <name evidence="11" type="ORF">FZEAL_6710</name>
</gene>
<evidence type="ECO:0000256" key="8">
    <source>
        <dbReference type="SAM" id="MobiDB-lite"/>
    </source>
</evidence>
<comment type="caution">
    <text evidence="11">The sequence shown here is derived from an EMBL/GenBank/DDBJ whole genome shotgun (WGS) entry which is preliminary data.</text>
</comment>
<dbReference type="InterPro" id="IPR020846">
    <property type="entry name" value="MFS_dom"/>
</dbReference>
<dbReference type="PROSITE" id="PS50850">
    <property type="entry name" value="MFS"/>
    <property type="match status" value="1"/>
</dbReference>
<evidence type="ECO:0000256" key="4">
    <source>
        <dbReference type="ARBA" id="ARBA00022692"/>
    </source>
</evidence>
<dbReference type="InterPro" id="IPR036259">
    <property type="entry name" value="MFS_trans_sf"/>
</dbReference>
<dbReference type="InterPro" id="IPR050360">
    <property type="entry name" value="MFS_Sugar_Transporters"/>
</dbReference>
<evidence type="ECO:0000256" key="5">
    <source>
        <dbReference type="ARBA" id="ARBA00022989"/>
    </source>
</evidence>
<evidence type="ECO:0000313" key="12">
    <source>
        <dbReference type="Proteomes" id="UP000635477"/>
    </source>
</evidence>
<keyword evidence="4 9" id="KW-0812">Transmembrane</keyword>
<dbReference type="EMBL" id="JABEYC010000506">
    <property type="protein sequence ID" value="KAF4976648.1"/>
    <property type="molecule type" value="Genomic_DNA"/>
</dbReference>
<feature type="transmembrane region" description="Helical" evidence="9">
    <location>
        <begin position="313"/>
        <end position="337"/>
    </location>
</feature>
<feature type="transmembrane region" description="Helical" evidence="9">
    <location>
        <begin position="192"/>
        <end position="212"/>
    </location>
</feature>
<comment type="similarity">
    <text evidence="2 7">Belongs to the major facilitator superfamily. Sugar transporter (TC 2.A.1.1) family.</text>
</comment>
<dbReference type="Proteomes" id="UP000635477">
    <property type="component" value="Unassembled WGS sequence"/>
</dbReference>
<keyword evidence="5 9" id="KW-1133">Transmembrane helix</keyword>
<feature type="transmembrane region" description="Helical" evidence="9">
    <location>
        <begin position="401"/>
        <end position="421"/>
    </location>
</feature>
<dbReference type="Gene3D" id="1.20.1250.20">
    <property type="entry name" value="MFS general substrate transporter like domains"/>
    <property type="match status" value="1"/>
</dbReference>
<sequence>MSSVPHKTNENKASDGGLDSVEMVETVEQGPKPVENPWAIIRSHPKLVCYAVIANVGPLMFGYDLVVVGAISALPAFRRDFGEAVGPGAMVLPALWLGLWNGFVQAGTAAGSFFAGWFQDRFGRRSAFALGGIFGLIGTTVSYTSSMVVEMEARRGVFLLAKMLIGFGCGILMSACQTYISETAPRNLRGVLLGFYAFNVSFGHLLAMAVVFDQIHNMSWDAYRIPFATQWAFGAIAVIAALILPESPVWLVSKKSADKAMKSLERLGTNKDHSMLERIQVTLAAENTDPSHHEGAPTFSECFKGTNLRRTLVIIWLNILQQFVGISLVSNGAYFLIMAGMSAQYSLMVNLIGIASNMVANMISWYTVPRFGRRTMILFSIILDIGAWLAMGVAGCFSTTAAQWFVGVSLLLFGFFNSFGVSSAVPVITSEISCVRLRSKSAGIGLGAQSVAFWIFSFFTPYLYNTDEANWGGKIGFFFAGLSAFAYVVTWWVVPETKGRNFIDLDFLFAEKVKARAFSKTAVPQPDAADYSQKPSMKEDF</sequence>
<evidence type="ECO:0000256" key="3">
    <source>
        <dbReference type="ARBA" id="ARBA00022448"/>
    </source>
</evidence>
<feature type="transmembrane region" description="Helical" evidence="9">
    <location>
        <begin position="232"/>
        <end position="252"/>
    </location>
</feature>
<dbReference type="InterPro" id="IPR005828">
    <property type="entry name" value="MFS_sugar_transport-like"/>
</dbReference>
<organism evidence="11 12">
    <name type="scientific">Fusarium zealandicum</name>
    <dbReference type="NCBI Taxonomy" id="1053134"/>
    <lineage>
        <taxon>Eukaryota</taxon>
        <taxon>Fungi</taxon>
        <taxon>Dikarya</taxon>
        <taxon>Ascomycota</taxon>
        <taxon>Pezizomycotina</taxon>
        <taxon>Sordariomycetes</taxon>
        <taxon>Hypocreomycetidae</taxon>
        <taxon>Hypocreales</taxon>
        <taxon>Nectriaceae</taxon>
        <taxon>Fusarium</taxon>
        <taxon>Fusarium staphyleae species complex</taxon>
    </lineage>
</organism>
<dbReference type="AlphaFoldDB" id="A0A8H4XJL5"/>
<dbReference type="OrthoDB" id="6612291at2759"/>
<feature type="region of interest" description="Disordered" evidence="8">
    <location>
        <begin position="1"/>
        <end position="21"/>
    </location>
</feature>
<dbReference type="SUPFAM" id="SSF103473">
    <property type="entry name" value="MFS general substrate transporter"/>
    <property type="match status" value="1"/>
</dbReference>
<dbReference type="NCBIfam" id="TIGR00879">
    <property type="entry name" value="SP"/>
    <property type="match status" value="1"/>
</dbReference>
<evidence type="ECO:0000256" key="9">
    <source>
        <dbReference type="SAM" id="Phobius"/>
    </source>
</evidence>
<feature type="transmembrane region" description="Helical" evidence="9">
    <location>
        <begin position="94"/>
        <end position="115"/>
    </location>
</feature>
<keyword evidence="12" id="KW-1185">Reference proteome</keyword>
<feature type="transmembrane region" description="Helical" evidence="9">
    <location>
        <begin position="475"/>
        <end position="494"/>
    </location>
</feature>
<feature type="domain" description="Major facilitator superfamily (MFS) profile" evidence="10">
    <location>
        <begin position="50"/>
        <end position="498"/>
    </location>
</feature>
<evidence type="ECO:0000313" key="11">
    <source>
        <dbReference type="EMBL" id="KAF4976648.1"/>
    </source>
</evidence>
<feature type="transmembrane region" description="Helical" evidence="9">
    <location>
        <begin position="442"/>
        <end position="463"/>
    </location>
</feature>
<protein>
    <recommendedName>
        <fullName evidence="10">Major facilitator superfamily (MFS) profile domain-containing protein</fullName>
    </recommendedName>
</protein>
<dbReference type="InterPro" id="IPR003663">
    <property type="entry name" value="Sugar/inositol_transpt"/>
</dbReference>
<feature type="transmembrane region" description="Helical" evidence="9">
    <location>
        <begin position="157"/>
        <end position="180"/>
    </location>
</feature>
<proteinExistence type="inferred from homology"/>
<name>A0A8H4XJL5_9HYPO</name>
<feature type="transmembrane region" description="Helical" evidence="9">
    <location>
        <begin position="375"/>
        <end position="395"/>
    </location>
</feature>
<accession>A0A8H4XJL5</accession>
<evidence type="ECO:0000259" key="10">
    <source>
        <dbReference type="PROSITE" id="PS50850"/>
    </source>
</evidence>
<keyword evidence="3 7" id="KW-0813">Transport</keyword>